<reference evidence="2 3" key="1">
    <citation type="submission" date="2024-01" db="EMBL/GenBank/DDBJ databases">
        <title>A draft genome for the cacao thread blight pathogen Marasmiellus scandens.</title>
        <authorList>
            <person name="Baruah I.K."/>
            <person name="Leung J."/>
            <person name="Bukari Y."/>
            <person name="Amoako-Attah I."/>
            <person name="Meinhardt L.W."/>
            <person name="Bailey B.A."/>
            <person name="Cohen S.P."/>
        </authorList>
    </citation>
    <scope>NUCLEOTIDE SEQUENCE [LARGE SCALE GENOMIC DNA]</scope>
    <source>
        <strain evidence="2 3">GH-19</strain>
    </source>
</reference>
<dbReference type="EMBL" id="JBANRG010000002">
    <property type="protein sequence ID" value="KAK7471086.1"/>
    <property type="molecule type" value="Genomic_DNA"/>
</dbReference>
<feature type="region of interest" description="Disordered" evidence="1">
    <location>
        <begin position="42"/>
        <end position="125"/>
    </location>
</feature>
<gene>
    <name evidence="2" type="ORF">VKT23_002501</name>
</gene>
<feature type="compositionally biased region" description="Polar residues" evidence="1">
    <location>
        <begin position="188"/>
        <end position="202"/>
    </location>
</feature>
<proteinExistence type="predicted"/>
<accession>A0ABR1K272</accession>
<comment type="caution">
    <text evidence="2">The sequence shown here is derived from an EMBL/GenBank/DDBJ whole genome shotgun (WGS) entry which is preliminary data.</text>
</comment>
<sequence length="295" mass="31795">MPDGVGPPEVLLYPQLLTITSMFCGKANVLGYDNTQEERLNDQNVSGHDRGHNENSQSEADPKDNATVADTVDHNTKTVSPADLQNRGDKLMQGSDGVGNSTVYSAGASTTDDEASEQEKRQNSDMLPVYKYNPLLPKDRGLVDGGVGLNVDLDAFLFGLDDDSTDENTSSSQAAWESPVASLFDLNSTWSQSNGEGSQSDAPNMPPTADTVAESTEVEDTAARNEGLRRKVVSRKAALAGHKQKRKETSREPPSPADSLSWVEVNPNAPKKTRKKRRTGDVNESDGGNVDNFDP</sequence>
<keyword evidence="3" id="KW-1185">Reference proteome</keyword>
<name>A0ABR1K272_9AGAR</name>
<protein>
    <submittedName>
        <fullName evidence="2">Uncharacterized protein</fullName>
    </submittedName>
</protein>
<dbReference type="Proteomes" id="UP001498398">
    <property type="component" value="Unassembled WGS sequence"/>
</dbReference>
<feature type="compositionally biased region" description="Polar residues" evidence="1">
    <location>
        <begin position="98"/>
        <end position="110"/>
    </location>
</feature>
<feature type="compositionally biased region" description="Basic and acidic residues" evidence="1">
    <location>
        <begin position="42"/>
        <end position="53"/>
    </location>
</feature>
<feature type="region of interest" description="Disordered" evidence="1">
    <location>
        <begin position="188"/>
        <end position="295"/>
    </location>
</feature>
<evidence type="ECO:0000256" key="1">
    <source>
        <dbReference type="SAM" id="MobiDB-lite"/>
    </source>
</evidence>
<evidence type="ECO:0000313" key="2">
    <source>
        <dbReference type="EMBL" id="KAK7471086.1"/>
    </source>
</evidence>
<evidence type="ECO:0000313" key="3">
    <source>
        <dbReference type="Proteomes" id="UP001498398"/>
    </source>
</evidence>
<organism evidence="2 3">
    <name type="scientific">Marasmiellus scandens</name>
    <dbReference type="NCBI Taxonomy" id="2682957"/>
    <lineage>
        <taxon>Eukaryota</taxon>
        <taxon>Fungi</taxon>
        <taxon>Dikarya</taxon>
        <taxon>Basidiomycota</taxon>
        <taxon>Agaricomycotina</taxon>
        <taxon>Agaricomycetes</taxon>
        <taxon>Agaricomycetidae</taxon>
        <taxon>Agaricales</taxon>
        <taxon>Marasmiineae</taxon>
        <taxon>Omphalotaceae</taxon>
        <taxon>Marasmiellus</taxon>
    </lineage>
</organism>